<reference evidence="1" key="1">
    <citation type="submission" date="2023-10" db="EMBL/GenBank/DDBJ databases">
        <authorList>
            <person name="Chen Y."/>
            <person name="Shah S."/>
            <person name="Dougan E. K."/>
            <person name="Thang M."/>
            <person name="Chan C."/>
        </authorList>
    </citation>
    <scope>NUCLEOTIDE SEQUENCE [LARGE SCALE GENOMIC DNA]</scope>
</reference>
<keyword evidence="2" id="KW-1185">Reference proteome</keyword>
<comment type="caution">
    <text evidence="1">The sequence shown here is derived from an EMBL/GenBank/DDBJ whole genome shotgun (WGS) entry which is preliminary data.</text>
</comment>
<evidence type="ECO:0000313" key="1">
    <source>
        <dbReference type="EMBL" id="CAK0793305.1"/>
    </source>
</evidence>
<proteinExistence type="predicted"/>
<name>A0ABN9PM29_9DINO</name>
<gene>
    <name evidence="1" type="ORF">PCOR1329_LOCUS3644</name>
</gene>
<protein>
    <submittedName>
        <fullName evidence="1">Uncharacterized protein</fullName>
    </submittedName>
</protein>
<evidence type="ECO:0000313" key="2">
    <source>
        <dbReference type="Proteomes" id="UP001189429"/>
    </source>
</evidence>
<dbReference type="Proteomes" id="UP001189429">
    <property type="component" value="Unassembled WGS sequence"/>
</dbReference>
<sequence>MATLIPAVDQIAVVGWGDAVWAARVTGESQGGEIVVLAPLRFLSGSTETVAPVSWRSCRLPRVARRGTGAEVQMMTEILDAINYVRRLIYELECGPVDYTSKRHVNDAISACPGVLVTDGKSGHDAIEKNEPAGLELRDKRTSIECLGIRSQKEQTALQIRWVHSDAMLADGLTKDRPATV</sequence>
<dbReference type="EMBL" id="CAUYUJ010000936">
    <property type="protein sequence ID" value="CAK0793305.1"/>
    <property type="molecule type" value="Genomic_DNA"/>
</dbReference>
<organism evidence="1 2">
    <name type="scientific">Prorocentrum cordatum</name>
    <dbReference type="NCBI Taxonomy" id="2364126"/>
    <lineage>
        <taxon>Eukaryota</taxon>
        <taxon>Sar</taxon>
        <taxon>Alveolata</taxon>
        <taxon>Dinophyceae</taxon>
        <taxon>Prorocentrales</taxon>
        <taxon>Prorocentraceae</taxon>
        <taxon>Prorocentrum</taxon>
    </lineage>
</organism>
<accession>A0ABN9PM29</accession>